<keyword evidence="2" id="KW-1185">Reference proteome</keyword>
<sequence length="55" mass="6179">MVFAVLSLSIKKQLARITRQMRRGQTLSDTLQGIFPIVCIRGMFVLLNATNPSPF</sequence>
<gene>
    <name evidence="1" type="ORF">PJF56_01380</name>
</gene>
<dbReference type="Proteomes" id="UP001231370">
    <property type="component" value="Unassembled WGS sequence"/>
</dbReference>
<dbReference type="RefSeq" id="WP_283760836.1">
    <property type="nucleotide sequence ID" value="NZ_JAQPOK010000009.1"/>
</dbReference>
<protein>
    <submittedName>
        <fullName evidence="1">Uncharacterized protein</fullName>
    </submittedName>
</protein>
<reference evidence="1 2" key="1">
    <citation type="submission" date="2023-01" db="EMBL/GenBank/DDBJ databases">
        <title>Novel diversity within Roseofilum (Cyanobacteria; Desertifilaceae) from marine benthic mats with descriptions of four novel species.</title>
        <authorList>
            <person name="Wang Y."/>
            <person name="Berthold D.E."/>
            <person name="Hu J."/>
            <person name="Lefler F.W."/>
            <person name="Laughinghouse H.D. IV."/>
        </authorList>
    </citation>
    <scope>NUCLEOTIDE SEQUENCE [LARGE SCALE GENOMIC DNA]</scope>
    <source>
        <strain evidence="1 2">BLCC-M91</strain>
    </source>
</reference>
<dbReference type="EMBL" id="JAQPOK010000009">
    <property type="protein sequence ID" value="MDJ1177506.1"/>
    <property type="molecule type" value="Genomic_DNA"/>
</dbReference>
<organism evidence="1 2">
    <name type="scientific">Roseofilum halophilum BLCC-M91</name>
    <dbReference type="NCBI Taxonomy" id="3022259"/>
    <lineage>
        <taxon>Bacteria</taxon>
        <taxon>Bacillati</taxon>
        <taxon>Cyanobacteriota</taxon>
        <taxon>Cyanophyceae</taxon>
        <taxon>Desertifilales</taxon>
        <taxon>Desertifilaceae</taxon>
        <taxon>Roseofilum</taxon>
        <taxon>Roseofilum halophilum</taxon>
    </lineage>
</organism>
<comment type="caution">
    <text evidence="1">The sequence shown here is derived from an EMBL/GenBank/DDBJ whole genome shotgun (WGS) entry which is preliminary data.</text>
</comment>
<name>A0ABT7BEA9_9CYAN</name>
<evidence type="ECO:0000313" key="2">
    <source>
        <dbReference type="Proteomes" id="UP001231370"/>
    </source>
</evidence>
<evidence type="ECO:0000313" key="1">
    <source>
        <dbReference type="EMBL" id="MDJ1177506.1"/>
    </source>
</evidence>
<proteinExistence type="predicted"/>
<accession>A0ABT7BEA9</accession>